<keyword evidence="7" id="KW-1185">Reference proteome</keyword>
<proteinExistence type="predicted"/>
<protein>
    <recommendedName>
        <fullName evidence="5">4Fe-4S ferredoxin-type domain-containing protein</fullName>
    </recommendedName>
</protein>
<dbReference type="RefSeq" id="WP_194700462.1">
    <property type="nucleotide sequence ID" value="NZ_JADKNH010000002.1"/>
</dbReference>
<dbReference type="EMBL" id="JADKNH010000002">
    <property type="protein sequence ID" value="MBF4692222.1"/>
    <property type="molecule type" value="Genomic_DNA"/>
</dbReference>
<comment type="caution">
    <text evidence="6">The sequence shown here is derived from an EMBL/GenBank/DDBJ whole genome shotgun (WGS) entry which is preliminary data.</text>
</comment>
<evidence type="ECO:0000256" key="1">
    <source>
        <dbReference type="ARBA" id="ARBA00022485"/>
    </source>
</evidence>
<dbReference type="PANTHER" id="PTHR30002:SF4">
    <property type="entry name" value="EPOXYQUEUOSINE REDUCTASE"/>
    <property type="match status" value="1"/>
</dbReference>
<sequence>MTSKLKMIETELKNLGLKSSFLSIDDIPRIESTYHQNVYRDEANVHSYEKYLKNIRFTNDNNIKMESILTIAVYQPHSKISFNMDGHKVTRVLPSMYLYDVDPLDQNRNSRVMTINNDIQNLLESYGHMVSPVYLPAKTIAIASGLAKMGKNNLCYIDGCSFYWFATYLTDIHVDKESIKPTSLFMKECEHCSKCINNCPTGALNPSHSYVKINKCLTYHNESLEMTPVWIDRKWHNSMIGCIRCQSVCPLNHKHMKKIKTFESFNEHETKEILAGNSIDSFPEESIRKLKNINFFDNYKLLTRNLSLLEKRAD</sequence>
<evidence type="ECO:0000313" key="7">
    <source>
        <dbReference type="Proteomes" id="UP000614200"/>
    </source>
</evidence>
<accession>A0ABR9ZP37</accession>
<evidence type="ECO:0000256" key="4">
    <source>
        <dbReference type="ARBA" id="ARBA00023014"/>
    </source>
</evidence>
<keyword evidence="2" id="KW-0479">Metal-binding</keyword>
<organism evidence="6 7">
    <name type="scientific">Fusibacter ferrireducens</name>
    <dbReference type="NCBI Taxonomy" id="2785058"/>
    <lineage>
        <taxon>Bacteria</taxon>
        <taxon>Bacillati</taxon>
        <taxon>Bacillota</taxon>
        <taxon>Clostridia</taxon>
        <taxon>Eubacteriales</taxon>
        <taxon>Eubacteriales Family XII. Incertae Sedis</taxon>
        <taxon>Fusibacter</taxon>
    </lineage>
</organism>
<evidence type="ECO:0000256" key="3">
    <source>
        <dbReference type="ARBA" id="ARBA00023004"/>
    </source>
</evidence>
<name>A0ABR9ZP37_9FIRM</name>
<dbReference type="InterPro" id="IPR004453">
    <property type="entry name" value="QueG"/>
</dbReference>
<evidence type="ECO:0000256" key="2">
    <source>
        <dbReference type="ARBA" id="ARBA00022723"/>
    </source>
</evidence>
<keyword evidence="1" id="KW-0004">4Fe-4S</keyword>
<feature type="domain" description="4Fe-4S ferredoxin-type" evidence="5">
    <location>
        <begin position="180"/>
        <end position="209"/>
    </location>
</feature>
<evidence type="ECO:0000259" key="5">
    <source>
        <dbReference type="PROSITE" id="PS51379"/>
    </source>
</evidence>
<dbReference type="PROSITE" id="PS00198">
    <property type="entry name" value="4FE4S_FER_1"/>
    <property type="match status" value="1"/>
</dbReference>
<reference evidence="6 7" key="1">
    <citation type="submission" date="2020-11" db="EMBL/GenBank/DDBJ databases">
        <title>Fusibacter basophilias sp. nov.</title>
        <authorList>
            <person name="Qiu D."/>
        </authorList>
    </citation>
    <scope>NUCLEOTIDE SEQUENCE [LARGE SCALE GENOMIC DNA]</scope>
    <source>
        <strain evidence="6 7">Q10-2</strain>
    </source>
</reference>
<dbReference type="InterPro" id="IPR017896">
    <property type="entry name" value="4Fe4S_Fe-S-bd"/>
</dbReference>
<dbReference type="Proteomes" id="UP000614200">
    <property type="component" value="Unassembled WGS sequence"/>
</dbReference>
<keyword evidence="4" id="KW-0411">Iron-sulfur</keyword>
<keyword evidence="3" id="KW-0408">Iron</keyword>
<dbReference type="SUPFAM" id="SSF54862">
    <property type="entry name" value="4Fe-4S ferredoxins"/>
    <property type="match status" value="1"/>
</dbReference>
<dbReference type="Pfam" id="PF13484">
    <property type="entry name" value="Fer4_16"/>
    <property type="match status" value="1"/>
</dbReference>
<evidence type="ECO:0000313" key="6">
    <source>
        <dbReference type="EMBL" id="MBF4692222.1"/>
    </source>
</evidence>
<gene>
    <name evidence="6" type="ORF">ISU02_03800</name>
</gene>
<dbReference type="PROSITE" id="PS51379">
    <property type="entry name" value="4FE4S_FER_2"/>
    <property type="match status" value="1"/>
</dbReference>
<dbReference type="InterPro" id="IPR017900">
    <property type="entry name" value="4Fe4S_Fe_S_CS"/>
</dbReference>
<dbReference type="Gene3D" id="3.30.70.20">
    <property type="match status" value="1"/>
</dbReference>
<dbReference type="PANTHER" id="PTHR30002">
    <property type="entry name" value="EPOXYQUEUOSINE REDUCTASE"/>
    <property type="match status" value="1"/>
</dbReference>